<proteinExistence type="predicted"/>
<dbReference type="AlphaFoldDB" id="A0A0M9DHN2"/>
<dbReference type="RefSeq" id="WP_053995803.1">
    <property type="nucleotide sequence ID" value="NZ_CP065643.1"/>
</dbReference>
<dbReference type="OrthoDB" id="2733555at2"/>
<reference evidence="1 2" key="1">
    <citation type="submission" date="2015-07" db="EMBL/GenBank/DDBJ databases">
        <title>Genome sequencing project for genomic taxonomy and phylogenomics of Bacillus-like bacteria.</title>
        <authorList>
            <person name="Liu B."/>
            <person name="Wang J."/>
            <person name="Zhu Y."/>
            <person name="Liu G."/>
            <person name="Chen Q."/>
            <person name="Chen Z."/>
            <person name="Che J."/>
            <person name="Ge C."/>
            <person name="Shi H."/>
            <person name="Pan Z."/>
            <person name="Liu X."/>
        </authorList>
    </citation>
    <scope>NUCLEOTIDE SEQUENCE [LARGE SCALE GENOMIC DNA]</scope>
    <source>
        <strain evidence="1 2">DSM 54</strain>
    </source>
</reference>
<accession>A0A0M9DHN2</accession>
<evidence type="ECO:0000313" key="1">
    <source>
        <dbReference type="EMBL" id="KOY80560.1"/>
    </source>
</evidence>
<comment type="caution">
    <text evidence="1">The sequence shown here is derived from an EMBL/GenBank/DDBJ whole genome shotgun (WGS) entry which is preliminary data.</text>
</comment>
<dbReference type="Proteomes" id="UP000037977">
    <property type="component" value="Unassembled WGS sequence"/>
</dbReference>
<organism evidence="1 2">
    <name type="scientific">Lysinibacillus macroides</name>
    <dbReference type="NCBI Taxonomy" id="33935"/>
    <lineage>
        <taxon>Bacteria</taxon>
        <taxon>Bacillati</taxon>
        <taxon>Bacillota</taxon>
        <taxon>Bacilli</taxon>
        <taxon>Bacillales</taxon>
        <taxon>Bacillaceae</taxon>
        <taxon>Lysinibacillus</taxon>
    </lineage>
</organism>
<evidence type="ECO:0000313" key="2">
    <source>
        <dbReference type="Proteomes" id="UP000037977"/>
    </source>
</evidence>
<dbReference type="EMBL" id="LGCI01000010">
    <property type="protein sequence ID" value="KOY80560.1"/>
    <property type="molecule type" value="Genomic_DNA"/>
</dbReference>
<gene>
    <name evidence="1" type="ORF">ADM90_15200</name>
</gene>
<dbReference type="STRING" id="33935.ADM90_15200"/>
<protein>
    <submittedName>
        <fullName evidence="1">Uncharacterized protein</fullName>
    </submittedName>
</protein>
<keyword evidence="2" id="KW-1185">Reference proteome</keyword>
<sequence length="169" mass="19362">MYSIANFKILVDKQAEIDKIYQQCTHIIESTVTPKLQAEVDRLLKLIEDKLSKQGFTVTKTSTGLIANYQEATINVDKHSKNLEEWFYINLNSYAKDQVGIVLDMSPIMMPRISNQLDGYTDIIEQMTDTLKQAKSLQKACTNPTFIYKTQGNKVFQSAQDVVDYYFQA</sequence>
<name>A0A0M9DHN2_9BACI</name>
<dbReference type="PATRIC" id="fig|33935.3.peg.1768"/>